<accession>A0A101E3G2</accession>
<dbReference type="InterPro" id="IPR012675">
    <property type="entry name" value="Beta-grasp_dom_sf"/>
</dbReference>
<dbReference type="Proteomes" id="UP000264445">
    <property type="component" value="Unassembled WGS sequence"/>
</dbReference>
<evidence type="ECO:0008006" key="3">
    <source>
        <dbReference type="Google" id="ProtNLM"/>
    </source>
</evidence>
<proteinExistence type="predicted"/>
<comment type="caution">
    <text evidence="1">The sequence shown here is derived from an EMBL/GenBank/DDBJ whole genome shotgun (WGS) entry which is preliminary data.</text>
</comment>
<organism evidence="1 2">
    <name type="scientific">Caldanaerobacter subterraneus</name>
    <dbReference type="NCBI Taxonomy" id="911092"/>
    <lineage>
        <taxon>Bacteria</taxon>
        <taxon>Bacillati</taxon>
        <taxon>Bacillota</taxon>
        <taxon>Clostridia</taxon>
        <taxon>Thermoanaerobacterales</taxon>
        <taxon>Thermoanaerobacteraceae</taxon>
        <taxon>Caldanaerobacter</taxon>
    </lineage>
</organism>
<evidence type="ECO:0000313" key="2">
    <source>
        <dbReference type="Proteomes" id="UP000264445"/>
    </source>
</evidence>
<sequence length="92" mass="10542">MIIKIKLFPPYSTILNKKEINLEVEGTSASFKDVLKEFMKKYPQVKDLLPSDEDRDRVYGNLVPVRNGKVIFLNEEIFENDVIDFFGSLSGG</sequence>
<dbReference type="SUPFAM" id="SSF54285">
    <property type="entry name" value="MoaD/ThiS"/>
    <property type="match status" value="1"/>
</dbReference>
<gene>
    <name evidence="1" type="ORF">DEA61_08125</name>
</gene>
<dbReference type="AlphaFoldDB" id="A0A101E3G2"/>
<name>A0A101E3G2_9THEO</name>
<reference evidence="1 2" key="1">
    <citation type="journal article" date="2018" name="Nat. Biotechnol.">
        <title>A standardized bacterial taxonomy based on genome phylogeny substantially revises the tree of life.</title>
        <authorList>
            <person name="Parks D.H."/>
            <person name="Chuvochina M."/>
            <person name="Waite D.W."/>
            <person name="Rinke C."/>
            <person name="Skarshewski A."/>
            <person name="Chaumeil P.A."/>
            <person name="Hugenholtz P."/>
        </authorList>
    </citation>
    <scope>NUCLEOTIDE SEQUENCE [LARGE SCALE GENOMIC DNA]</scope>
    <source>
        <strain evidence="1">UBA12544</strain>
    </source>
</reference>
<dbReference type="Gene3D" id="3.10.20.30">
    <property type="match status" value="1"/>
</dbReference>
<dbReference type="InterPro" id="IPR016155">
    <property type="entry name" value="Mopterin_synth/thiamin_S_b"/>
</dbReference>
<dbReference type="RefSeq" id="WP_278429260.1">
    <property type="nucleotide sequence ID" value="NZ_DOLB01000120.1"/>
</dbReference>
<protein>
    <recommendedName>
        <fullName evidence="3">MoaD/ThiS family protein</fullName>
    </recommendedName>
</protein>
<dbReference type="EMBL" id="DOLB01000120">
    <property type="protein sequence ID" value="HBT49774.1"/>
    <property type="molecule type" value="Genomic_DNA"/>
</dbReference>
<evidence type="ECO:0000313" key="1">
    <source>
        <dbReference type="EMBL" id="HBT49774.1"/>
    </source>
</evidence>